<accession>A0A161ZTT1</accession>
<dbReference type="AlphaFoldDB" id="A0A161ZTT1"/>
<keyword evidence="4" id="KW-1185">Reference proteome</keyword>
<keyword evidence="2" id="KW-0472">Membrane</keyword>
<evidence type="ECO:0000256" key="2">
    <source>
        <dbReference type="SAM" id="Phobius"/>
    </source>
</evidence>
<dbReference type="OrthoDB" id="2473747at2"/>
<organism evidence="3 4">
    <name type="scientific">Aeribacillus pallidus</name>
    <dbReference type="NCBI Taxonomy" id="33936"/>
    <lineage>
        <taxon>Bacteria</taxon>
        <taxon>Bacillati</taxon>
        <taxon>Bacillota</taxon>
        <taxon>Bacilli</taxon>
        <taxon>Bacillales</taxon>
        <taxon>Bacillaceae</taxon>
        <taxon>Aeribacillus</taxon>
    </lineage>
</organism>
<proteinExistence type="predicted"/>
<protein>
    <submittedName>
        <fullName evidence="3">Uncharacterized protein</fullName>
    </submittedName>
</protein>
<gene>
    <name evidence="3" type="ORF">AZI98_08080</name>
</gene>
<evidence type="ECO:0000313" key="3">
    <source>
        <dbReference type="EMBL" id="KZN96597.1"/>
    </source>
</evidence>
<feature type="coiled-coil region" evidence="1">
    <location>
        <begin position="159"/>
        <end position="193"/>
    </location>
</feature>
<keyword evidence="2" id="KW-0812">Transmembrane</keyword>
<keyword evidence="2" id="KW-1133">Transmembrane helix</keyword>
<dbReference type="RefSeq" id="WP_063387774.1">
    <property type="nucleotide sequence ID" value="NZ_LWBR01000019.1"/>
</dbReference>
<reference evidence="3 4" key="1">
    <citation type="submission" date="2016-04" db="EMBL/GenBank/DDBJ databases">
        <title>Draft genome sequence of Aeribacillus pallidus 8m3 from petroleum reservoir.</title>
        <authorList>
            <person name="Poltaraus A.B."/>
            <person name="Nazina T.N."/>
            <person name="Tourova T.P."/>
            <person name="Malakho S.M."/>
            <person name="Korshunova A.V."/>
            <person name="Sokolova D.S."/>
        </authorList>
    </citation>
    <scope>NUCLEOTIDE SEQUENCE [LARGE SCALE GENOMIC DNA]</scope>
    <source>
        <strain evidence="3 4">8m3</strain>
    </source>
</reference>
<evidence type="ECO:0000256" key="1">
    <source>
        <dbReference type="SAM" id="Coils"/>
    </source>
</evidence>
<comment type="caution">
    <text evidence="3">The sequence shown here is derived from an EMBL/GenBank/DDBJ whole genome shotgun (WGS) entry which is preliminary data.</text>
</comment>
<feature type="transmembrane region" description="Helical" evidence="2">
    <location>
        <begin position="79"/>
        <end position="98"/>
    </location>
</feature>
<sequence length="360" mass="42432">MSANFKQRLLDLSKDFDEVFLTLQKSYSDEKLAPWYTVLLISPFKQASFWKIIKAINPLIFGVLTGLGISVFTKFSINTKIISCSIAIFIALVVMYALQFFRMVDIKNHENFHIGAYRLARKREYELFVKYIPFEFSFRGLYDEVVTHNPSRQELLIKEEQIKKQIEEHNKYVKQAKEEYSKLQKELEDVQEQTKLIVDLLKDIITIFYQFTNGYFTVYSLQFISGFTIYELGEDEGKKVLFKIADVGTTGHSSEKIMLPDKITDKDYAVIRALRPRTDRYEPEFDTPYKNRFIISFSMKMHNNITWVLNFHADEDNAKALFFLLTDSVMDTREVYRLIHSLCLNLQQKRRARKCGEKLH</sequence>
<feature type="transmembrane region" description="Helical" evidence="2">
    <location>
        <begin position="55"/>
        <end position="73"/>
    </location>
</feature>
<name>A0A161ZTT1_9BACI</name>
<dbReference type="EMBL" id="LWBR01000019">
    <property type="protein sequence ID" value="KZN96597.1"/>
    <property type="molecule type" value="Genomic_DNA"/>
</dbReference>
<dbReference type="Proteomes" id="UP000076476">
    <property type="component" value="Unassembled WGS sequence"/>
</dbReference>
<keyword evidence="1" id="KW-0175">Coiled coil</keyword>
<evidence type="ECO:0000313" key="4">
    <source>
        <dbReference type="Proteomes" id="UP000076476"/>
    </source>
</evidence>